<dbReference type="RefSeq" id="WP_071878612.1">
    <property type="nucleotide sequence ID" value="NZ_JXLC01000022.1"/>
</dbReference>
<dbReference type="EMBL" id="CP013614">
    <property type="protein sequence ID" value="ALS02686.1"/>
    <property type="molecule type" value="Genomic_DNA"/>
</dbReference>
<accession>A0A0S3KEM0</accession>
<dbReference type="AlphaFoldDB" id="A0A0S3KEM0"/>
<reference evidence="2 4" key="1">
    <citation type="submission" date="2014-12" db="EMBL/GenBank/DDBJ databases">
        <title>Draft genome sequences of 29 type strains of Enterococci.</title>
        <authorList>
            <person name="Zhong Z."/>
            <person name="Sun Z."/>
            <person name="Liu W."/>
            <person name="Zhang W."/>
            <person name="Zhang H."/>
        </authorList>
    </citation>
    <scope>NUCLEOTIDE SEQUENCE [LARGE SCALE GENOMIC DNA]</scope>
    <source>
        <strain evidence="2 4">DSM 22801</strain>
    </source>
</reference>
<evidence type="ECO:0000313" key="3">
    <source>
        <dbReference type="Proteomes" id="UP000065511"/>
    </source>
</evidence>
<evidence type="ECO:0000313" key="2">
    <source>
        <dbReference type="EMBL" id="OJG89765.1"/>
    </source>
</evidence>
<dbReference type="EMBL" id="JXLC01000022">
    <property type="protein sequence ID" value="OJG89765.1"/>
    <property type="molecule type" value="Genomic_DNA"/>
</dbReference>
<dbReference type="Proteomes" id="UP000065511">
    <property type="component" value="Chromosome"/>
</dbReference>
<protein>
    <submittedName>
        <fullName evidence="2">Uncharacterized protein</fullName>
    </submittedName>
</protein>
<dbReference type="Proteomes" id="UP000183039">
    <property type="component" value="Unassembled WGS sequence"/>
</dbReference>
<reference evidence="1 3" key="2">
    <citation type="submission" date="2015-12" db="EMBL/GenBank/DDBJ databases">
        <authorList>
            <person name="Lauer A."/>
            <person name="Humrighouse B."/>
            <person name="Loparev V."/>
            <person name="Shewmaker P.L."/>
            <person name="Whitney A.M."/>
            <person name="McLaughlin R.W."/>
        </authorList>
    </citation>
    <scope>NUCLEOTIDE SEQUENCE [LARGE SCALE GENOMIC DNA]</scope>
    <source>
        <strain evidence="1 3">LMG 23085</strain>
    </source>
</reference>
<keyword evidence="3" id="KW-1185">Reference proteome</keyword>
<evidence type="ECO:0000313" key="4">
    <source>
        <dbReference type="Proteomes" id="UP000183039"/>
    </source>
</evidence>
<dbReference type="KEGG" id="ess:ATZ33_15265"/>
<name>A0A0S3KEM0_9ENTE</name>
<evidence type="ECO:0000313" key="1">
    <source>
        <dbReference type="EMBL" id="ALS02686.1"/>
    </source>
</evidence>
<gene>
    <name evidence="1" type="ORF">ATZ33_15265</name>
    <name evidence="2" type="ORF">RV15_GL001606</name>
</gene>
<sequence>MAHTLREEWDKLFGKKHDLAALKKATHDKHGNFVTDEGVNTDVLGHSSVDELNAMMSADWDTFLNDSTLFTALEEAEQNKVRSSGPSFADYNGD</sequence>
<dbReference type="OrthoDB" id="2188347at2"/>
<organism evidence="2 4">
    <name type="scientific">Enterococcus silesiacus</name>
    <dbReference type="NCBI Taxonomy" id="332949"/>
    <lineage>
        <taxon>Bacteria</taxon>
        <taxon>Bacillati</taxon>
        <taxon>Bacillota</taxon>
        <taxon>Bacilli</taxon>
        <taxon>Lactobacillales</taxon>
        <taxon>Enterococcaceae</taxon>
        <taxon>Enterococcus</taxon>
    </lineage>
</organism>
<proteinExistence type="predicted"/>